<name>A0A0F8WH24_9ZZZZ</name>
<accession>A0A0F8WH24</accession>
<dbReference type="SUPFAM" id="SSF51735">
    <property type="entry name" value="NAD(P)-binding Rossmann-fold domains"/>
    <property type="match status" value="1"/>
</dbReference>
<protein>
    <submittedName>
        <fullName evidence="1">Uncharacterized protein</fullName>
    </submittedName>
</protein>
<dbReference type="AlphaFoldDB" id="A0A0F8WH24"/>
<feature type="non-terminal residue" evidence="1">
    <location>
        <position position="1"/>
    </location>
</feature>
<gene>
    <name evidence="1" type="ORF">LCGC14_3154900</name>
</gene>
<organism evidence="1">
    <name type="scientific">marine sediment metagenome</name>
    <dbReference type="NCBI Taxonomy" id="412755"/>
    <lineage>
        <taxon>unclassified sequences</taxon>
        <taxon>metagenomes</taxon>
        <taxon>ecological metagenomes</taxon>
    </lineage>
</organism>
<reference evidence="1" key="1">
    <citation type="journal article" date="2015" name="Nature">
        <title>Complex archaea that bridge the gap between prokaryotes and eukaryotes.</title>
        <authorList>
            <person name="Spang A."/>
            <person name="Saw J.H."/>
            <person name="Jorgensen S.L."/>
            <person name="Zaremba-Niedzwiedzka K."/>
            <person name="Martijn J."/>
            <person name="Lind A.E."/>
            <person name="van Eijk R."/>
            <person name="Schleper C."/>
            <person name="Guy L."/>
            <person name="Ettema T.J."/>
        </authorList>
    </citation>
    <scope>NUCLEOTIDE SEQUENCE</scope>
</reference>
<dbReference type="InterPro" id="IPR036291">
    <property type="entry name" value="NAD(P)-bd_dom_sf"/>
</dbReference>
<sequence>VRVNALGPGFMATEATLDRSDWKEGRDEEVLSRTPLRRIGDPDELRTLGSFLVQRHKDPAPNAIRVTIHGRTNWPTDTILKQVLSRKISDRVTIASTRLGFNQDFYIEKTIHDYKLFEGRFNLDVTWICSRASEQDEQTWLLETAGFGELGETTYLSY</sequence>
<comment type="caution">
    <text evidence="1">The sequence shown here is derived from an EMBL/GenBank/DDBJ whole genome shotgun (WGS) entry which is preliminary data.</text>
</comment>
<evidence type="ECO:0000313" key="1">
    <source>
        <dbReference type="EMBL" id="KKK47465.1"/>
    </source>
</evidence>
<proteinExistence type="predicted"/>
<dbReference type="Gene3D" id="3.40.50.720">
    <property type="entry name" value="NAD(P)-binding Rossmann-like Domain"/>
    <property type="match status" value="1"/>
</dbReference>
<dbReference type="EMBL" id="LAZR01069565">
    <property type="protein sequence ID" value="KKK47465.1"/>
    <property type="molecule type" value="Genomic_DNA"/>
</dbReference>